<proteinExistence type="predicted"/>
<dbReference type="AlphaFoldDB" id="A0A084FXG5"/>
<accession>A0A084FXG5</accession>
<dbReference type="GeneID" id="27728815"/>
<dbReference type="HOGENOM" id="CLU_2623380_0_0_1"/>
<protein>
    <submittedName>
        <fullName evidence="2">Uncharacterized protein</fullName>
    </submittedName>
</protein>
<name>A0A084FXG5_PSEDA</name>
<feature type="region of interest" description="Disordered" evidence="1">
    <location>
        <begin position="1"/>
        <end position="41"/>
    </location>
</feature>
<feature type="region of interest" description="Disordered" evidence="1">
    <location>
        <begin position="57"/>
        <end position="78"/>
    </location>
</feature>
<dbReference type="VEuPathDB" id="FungiDB:SAPIO_CDS9743"/>
<dbReference type="RefSeq" id="XP_016639576.1">
    <property type="nucleotide sequence ID" value="XM_016791066.1"/>
</dbReference>
<evidence type="ECO:0000313" key="2">
    <source>
        <dbReference type="EMBL" id="KEZ39777.1"/>
    </source>
</evidence>
<sequence>MTYLTQDSLAPPETMTDEMGPKREYEINHRHTKRPSQALSSSLCLPNNVLSFGGLLAPLSADGPRSEVRRPGRKALAS</sequence>
<evidence type="ECO:0000256" key="1">
    <source>
        <dbReference type="SAM" id="MobiDB-lite"/>
    </source>
</evidence>
<reference evidence="2 3" key="1">
    <citation type="journal article" date="2014" name="Genome Announc.">
        <title>Draft genome sequence of the pathogenic fungus Scedosporium apiospermum.</title>
        <authorList>
            <person name="Vandeputte P."/>
            <person name="Ghamrawi S."/>
            <person name="Rechenmann M."/>
            <person name="Iltis A."/>
            <person name="Giraud S."/>
            <person name="Fleury M."/>
            <person name="Thornton C."/>
            <person name="Delhaes L."/>
            <person name="Meyer W."/>
            <person name="Papon N."/>
            <person name="Bouchara J.P."/>
        </authorList>
    </citation>
    <scope>NUCLEOTIDE SEQUENCE [LARGE SCALE GENOMIC DNA]</scope>
    <source>
        <strain evidence="2 3">IHEM 14462</strain>
    </source>
</reference>
<dbReference type="KEGG" id="sapo:SAPIO_CDS9743"/>
<dbReference type="Proteomes" id="UP000028545">
    <property type="component" value="Unassembled WGS sequence"/>
</dbReference>
<feature type="compositionally biased region" description="Basic and acidic residues" evidence="1">
    <location>
        <begin position="19"/>
        <end position="29"/>
    </location>
</feature>
<comment type="caution">
    <text evidence="2">The sequence shown here is derived from an EMBL/GenBank/DDBJ whole genome shotgun (WGS) entry which is preliminary data.</text>
</comment>
<organism evidence="2 3">
    <name type="scientific">Pseudallescheria apiosperma</name>
    <name type="common">Scedosporium apiospermum</name>
    <dbReference type="NCBI Taxonomy" id="563466"/>
    <lineage>
        <taxon>Eukaryota</taxon>
        <taxon>Fungi</taxon>
        <taxon>Dikarya</taxon>
        <taxon>Ascomycota</taxon>
        <taxon>Pezizomycotina</taxon>
        <taxon>Sordariomycetes</taxon>
        <taxon>Hypocreomycetidae</taxon>
        <taxon>Microascales</taxon>
        <taxon>Microascaceae</taxon>
        <taxon>Scedosporium</taxon>
    </lineage>
</organism>
<gene>
    <name evidence="2" type="ORF">SAPIO_CDS9743</name>
</gene>
<evidence type="ECO:0000313" key="3">
    <source>
        <dbReference type="Proteomes" id="UP000028545"/>
    </source>
</evidence>
<dbReference type="EMBL" id="JOWA01000143">
    <property type="protein sequence ID" value="KEZ39777.1"/>
    <property type="molecule type" value="Genomic_DNA"/>
</dbReference>
<keyword evidence="3" id="KW-1185">Reference proteome</keyword>